<dbReference type="Proteomes" id="UP001055879">
    <property type="component" value="Linkage Group LG01"/>
</dbReference>
<organism evidence="1 2">
    <name type="scientific">Arctium lappa</name>
    <name type="common">Greater burdock</name>
    <name type="synonym">Lappa major</name>
    <dbReference type="NCBI Taxonomy" id="4217"/>
    <lineage>
        <taxon>Eukaryota</taxon>
        <taxon>Viridiplantae</taxon>
        <taxon>Streptophyta</taxon>
        <taxon>Embryophyta</taxon>
        <taxon>Tracheophyta</taxon>
        <taxon>Spermatophyta</taxon>
        <taxon>Magnoliopsida</taxon>
        <taxon>eudicotyledons</taxon>
        <taxon>Gunneridae</taxon>
        <taxon>Pentapetalae</taxon>
        <taxon>asterids</taxon>
        <taxon>campanulids</taxon>
        <taxon>Asterales</taxon>
        <taxon>Asteraceae</taxon>
        <taxon>Carduoideae</taxon>
        <taxon>Cardueae</taxon>
        <taxon>Arctiinae</taxon>
        <taxon>Arctium</taxon>
    </lineage>
</organism>
<protein>
    <submittedName>
        <fullName evidence="1">Uncharacterized protein</fullName>
    </submittedName>
</protein>
<accession>A0ACB9FLD0</accession>
<proteinExistence type="predicted"/>
<reference evidence="1 2" key="2">
    <citation type="journal article" date="2022" name="Mol. Ecol. Resour.">
        <title>The genomes of chicory, endive, great burdock and yacon provide insights into Asteraceae paleo-polyploidization history and plant inulin production.</title>
        <authorList>
            <person name="Fan W."/>
            <person name="Wang S."/>
            <person name="Wang H."/>
            <person name="Wang A."/>
            <person name="Jiang F."/>
            <person name="Liu H."/>
            <person name="Zhao H."/>
            <person name="Xu D."/>
            <person name="Zhang Y."/>
        </authorList>
    </citation>
    <scope>NUCLEOTIDE SEQUENCE [LARGE SCALE GENOMIC DNA]</scope>
    <source>
        <strain evidence="2">cv. Niubang</strain>
    </source>
</reference>
<sequence>MGEKIKSNVNGEDLMQKEDQVGPAPKQVVRNRKSSEEGASILGQEAVVDIVLKINKQKPDGPTNENGAGHSTIVIEKATESKDESEGVEQFGNAIGMVWDKPQRLNN</sequence>
<reference evidence="2" key="1">
    <citation type="journal article" date="2022" name="Mol. Ecol. Resour.">
        <title>The genomes of chicory, endive, great burdock and yacon provide insights into Asteraceae palaeo-polyploidization history and plant inulin production.</title>
        <authorList>
            <person name="Fan W."/>
            <person name="Wang S."/>
            <person name="Wang H."/>
            <person name="Wang A."/>
            <person name="Jiang F."/>
            <person name="Liu H."/>
            <person name="Zhao H."/>
            <person name="Xu D."/>
            <person name="Zhang Y."/>
        </authorList>
    </citation>
    <scope>NUCLEOTIDE SEQUENCE [LARGE SCALE GENOMIC DNA]</scope>
    <source>
        <strain evidence="2">cv. Niubang</strain>
    </source>
</reference>
<evidence type="ECO:0000313" key="1">
    <source>
        <dbReference type="EMBL" id="KAI3771960.1"/>
    </source>
</evidence>
<comment type="caution">
    <text evidence="1">The sequence shown here is derived from an EMBL/GenBank/DDBJ whole genome shotgun (WGS) entry which is preliminary data.</text>
</comment>
<dbReference type="EMBL" id="CM042047">
    <property type="protein sequence ID" value="KAI3771960.1"/>
    <property type="molecule type" value="Genomic_DNA"/>
</dbReference>
<gene>
    <name evidence="1" type="ORF">L6452_03132</name>
</gene>
<evidence type="ECO:0000313" key="2">
    <source>
        <dbReference type="Proteomes" id="UP001055879"/>
    </source>
</evidence>
<keyword evidence="2" id="KW-1185">Reference proteome</keyword>
<name>A0ACB9FLD0_ARCLA</name>